<keyword evidence="4" id="KW-1185">Reference proteome</keyword>
<feature type="transmembrane region" description="Helical" evidence="2">
    <location>
        <begin position="187"/>
        <end position="208"/>
    </location>
</feature>
<accession>A0A8S0WJX0</accession>
<keyword evidence="2" id="KW-0812">Transmembrane</keyword>
<organism evidence="3 4">
    <name type="scientific">Cyclocybe aegerita</name>
    <name type="common">Black poplar mushroom</name>
    <name type="synonym">Agrocybe aegerita</name>
    <dbReference type="NCBI Taxonomy" id="1973307"/>
    <lineage>
        <taxon>Eukaryota</taxon>
        <taxon>Fungi</taxon>
        <taxon>Dikarya</taxon>
        <taxon>Basidiomycota</taxon>
        <taxon>Agaricomycotina</taxon>
        <taxon>Agaricomycetes</taxon>
        <taxon>Agaricomycetidae</taxon>
        <taxon>Agaricales</taxon>
        <taxon>Agaricineae</taxon>
        <taxon>Bolbitiaceae</taxon>
        <taxon>Cyclocybe</taxon>
    </lineage>
</organism>
<evidence type="ECO:0000256" key="1">
    <source>
        <dbReference type="SAM" id="MobiDB-lite"/>
    </source>
</evidence>
<feature type="compositionally biased region" description="Basic and acidic residues" evidence="1">
    <location>
        <begin position="311"/>
        <end position="322"/>
    </location>
</feature>
<name>A0A8S0WJX0_CYCAE</name>
<dbReference type="OrthoDB" id="3249582at2759"/>
<protein>
    <submittedName>
        <fullName evidence="3">Uncharacterized protein</fullName>
    </submittedName>
</protein>
<feature type="transmembrane region" description="Helical" evidence="2">
    <location>
        <begin position="98"/>
        <end position="122"/>
    </location>
</feature>
<keyword evidence="2" id="KW-1133">Transmembrane helix</keyword>
<proteinExistence type="predicted"/>
<evidence type="ECO:0000256" key="2">
    <source>
        <dbReference type="SAM" id="Phobius"/>
    </source>
</evidence>
<reference evidence="3 4" key="1">
    <citation type="submission" date="2020-01" db="EMBL/GenBank/DDBJ databases">
        <authorList>
            <person name="Gupta K D."/>
        </authorList>
    </citation>
    <scope>NUCLEOTIDE SEQUENCE [LARGE SCALE GENOMIC DNA]</scope>
</reference>
<feature type="compositionally biased region" description="Basic and acidic residues" evidence="1">
    <location>
        <begin position="281"/>
        <end position="290"/>
    </location>
</feature>
<feature type="region of interest" description="Disordered" evidence="1">
    <location>
        <begin position="281"/>
        <end position="367"/>
    </location>
</feature>
<feature type="transmembrane region" description="Helical" evidence="2">
    <location>
        <begin position="129"/>
        <end position="151"/>
    </location>
</feature>
<evidence type="ECO:0000313" key="4">
    <source>
        <dbReference type="Proteomes" id="UP000467700"/>
    </source>
</evidence>
<evidence type="ECO:0000313" key="3">
    <source>
        <dbReference type="EMBL" id="CAA7259142.1"/>
    </source>
</evidence>
<dbReference type="Proteomes" id="UP000467700">
    <property type="component" value="Unassembled WGS sequence"/>
</dbReference>
<gene>
    <name evidence="3" type="ORF">AAE3_LOCUS1349</name>
</gene>
<keyword evidence="2" id="KW-0472">Membrane</keyword>
<comment type="caution">
    <text evidence="3">The sequence shown here is derived from an EMBL/GenBank/DDBJ whole genome shotgun (WGS) entry which is preliminary data.</text>
</comment>
<dbReference type="EMBL" id="CACVBS010000013">
    <property type="protein sequence ID" value="CAA7259142.1"/>
    <property type="molecule type" value="Genomic_DNA"/>
</dbReference>
<dbReference type="AlphaFoldDB" id="A0A8S0WJX0"/>
<feature type="transmembrane region" description="Helical" evidence="2">
    <location>
        <begin position="61"/>
        <end position="83"/>
    </location>
</feature>
<sequence>MGWEESSGFQDNFRLRHAAGHVCITQHQWINLYVNNFHMPFSYRRLFFGGQTFCCCLPVRLGVISMSILGCLVAGLLTVLLWFEVSSTTGMTSSERTAFILAGLTETFLFVASIIGLVGAIVRKLSFTLVYAYILCIHFVINLGVAAYLLYEIMRTSRNAQRLACQTAIKDPQAQGQCSGLLAFAKWVYIAVAGTVLFVEMYGAIIVTRYLNQLKREKSDVSAMQRDTENAFELKRSLNGHNYARLHNPASPNMVPPPEPYHLGPSETEYNPYEEVATVERNDTFRDGERPPPPIEVGYGGGSWTLSGIVDEEKERLKRNELAMDAQEASSSRSGNPKRDYDPQLDGKSPAHEDTPLPLYTQTYHPS</sequence>